<reference evidence="2 3" key="1">
    <citation type="submission" date="2017-06" db="EMBL/GenBank/DDBJ databases">
        <authorList>
            <consortium name="Pathogen Informatics"/>
        </authorList>
    </citation>
    <scope>NUCLEOTIDE SEQUENCE [LARGE SCALE GENOMIC DNA]</scope>
    <source>
        <strain evidence="2 3">NCTC13490</strain>
    </source>
</reference>
<protein>
    <recommendedName>
        <fullName evidence="4">T9SS C-terminal target domain-containing protein</fullName>
    </recommendedName>
</protein>
<sequence>MKTIFSALCILAFAAADAQVAIGAGAVPTNNYVSIEFGTAAPAEPKGILLPRVDSEAAVSSAVVGTFIFDVATQKIKLGTTSTPSTASTPGTTHSAWFDYSSFATTPSTQFGNPAGYTDATDATVIVGANSTTANGILILETPNADTAPKAMVLPRVNAYTDIVNPSPGMIVYVKTNKRFAVYNGSQWSFWEPAN</sequence>
<organism evidence="2 3">
    <name type="scientific">Chryseobacterium taklimakanense</name>
    <dbReference type="NCBI Taxonomy" id="536441"/>
    <lineage>
        <taxon>Bacteria</taxon>
        <taxon>Pseudomonadati</taxon>
        <taxon>Bacteroidota</taxon>
        <taxon>Flavobacteriia</taxon>
        <taxon>Flavobacteriales</taxon>
        <taxon>Weeksellaceae</taxon>
        <taxon>Chryseobacterium group</taxon>
        <taxon>Chryseobacterium</taxon>
    </lineage>
</organism>
<feature type="chain" id="PRO_5012353855" description="T9SS C-terminal target domain-containing protein" evidence="1">
    <location>
        <begin position="19"/>
        <end position="195"/>
    </location>
</feature>
<dbReference type="KEGG" id="ctak:4412677_02028"/>
<dbReference type="EMBL" id="LT906465">
    <property type="protein sequence ID" value="SNV49008.1"/>
    <property type="molecule type" value="Genomic_DNA"/>
</dbReference>
<evidence type="ECO:0000256" key="1">
    <source>
        <dbReference type="SAM" id="SignalP"/>
    </source>
</evidence>
<feature type="signal peptide" evidence="1">
    <location>
        <begin position="1"/>
        <end position="18"/>
    </location>
</feature>
<keyword evidence="1" id="KW-0732">Signal</keyword>
<evidence type="ECO:0000313" key="3">
    <source>
        <dbReference type="Proteomes" id="UP000215196"/>
    </source>
</evidence>
<accession>A0A239XSY3</accession>
<evidence type="ECO:0008006" key="4">
    <source>
        <dbReference type="Google" id="ProtNLM"/>
    </source>
</evidence>
<dbReference type="Proteomes" id="UP000215196">
    <property type="component" value="Chromosome 1"/>
</dbReference>
<keyword evidence="3" id="KW-1185">Reference proteome</keyword>
<evidence type="ECO:0000313" key="2">
    <source>
        <dbReference type="EMBL" id="SNV49008.1"/>
    </source>
</evidence>
<gene>
    <name evidence="2" type="ORF">SAMEA4412677_02028</name>
</gene>
<dbReference type="AlphaFoldDB" id="A0A239XSY3"/>
<name>A0A239XSY3_9FLAO</name>
<dbReference type="RefSeq" id="WP_095072940.1">
    <property type="nucleotide sequence ID" value="NZ_LT906465.1"/>
</dbReference>
<proteinExistence type="predicted"/>